<evidence type="ECO:0000313" key="1">
    <source>
        <dbReference type="EMBL" id="MFM0108956.1"/>
    </source>
</evidence>
<reference evidence="1 2" key="1">
    <citation type="journal article" date="2024" name="Chem. Sci.">
        <title>Discovery of megapolipeptins by genome mining of a Burkholderiales bacteria collection.</title>
        <authorList>
            <person name="Paulo B.S."/>
            <person name="Recchia M.J.J."/>
            <person name="Lee S."/>
            <person name="Fergusson C.H."/>
            <person name="Romanowski S.B."/>
            <person name="Hernandez A."/>
            <person name="Krull N."/>
            <person name="Liu D.Y."/>
            <person name="Cavanagh H."/>
            <person name="Bos A."/>
            <person name="Gray C.A."/>
            <person name="Murphy B.T."/>
            <person name="Linington R.G."/>
            <person name="Eustaquio A.S."/>
        </authorList>
    </citation>
    <scope>NUCLEOTIDE SEQUENCE [LARGE SCALE GENOMIC DNA]</scope>
    <source>
        <strain evidence="1 2">RL18-126-BIB-B</strain>
    </source>
</reference>
<proteinExistence type="predicted"/>
<name>A0ACC7NUK3_9BURK</name>
<comment type="caution">
    <text evidence="1">The sequence shown here is derived from an EMBL/GenBank/DDBJ whole genome shotgun (WGS) entry which is preliminary data.</text>
</comment>
<sequence>MDYVPRLEVHYYLQDELHSMDAMVRNRCEAEFLAAVSHITQALGVELRFEATIPEEGGFRDIWRVVASKASNPAVATILIQLLTLAVTQAVNIWIAAPKPNPELEKQQLEINKLTIDHWKLENRRSELEVQKLERESSRTSKSSEGAVSNGATVTVAPVAPSLTVRELVPSPIGNSTTADSSNAVRKPLQLQMDSKVVTRRSNFYKQLLTYEKVTAVGFLPVLVDRPVPDEAIIERSQFNTFIMQTNALEPEVREAIIEIVSPVISEGNMKWKGRSNGEVISFAMSDRTFKQQVFRTEVSFQHGDSILCVLETDRKLDEVGNETVTGYRVTTVLDKIDGSGTVHETAQGRRKRFADKQPKNDYPDLFGPESV</sequence>
<evidence type="ECO:0000313" key="2">
    <source>
        <dbReference type="Proteomes" id="UP001629235"/>
    </source>
</evidence>
<dbReference type="EMBL" id="JAQQDW010000152">
    <property type="protein sequence ID" value="MFM0108956.1"/>
    <property type="molecule type" value="Genomic_DNA"/>
</dbReference>
<keyword evidence="2" id="KW-1185">Reference proteome</keyword>
<accession>A0ACC7NUK3</accession>
<dbReference type="Proteomes" id="UP001629235">
    <property type="component" value="Unassembled WGS sequence"/>
</dbReference>
<organism evidence="1 2">
    <name type="scientific">Paraburkholderia rhynchosiae</name>
    <dbReference type="NCBI Taxonomy" id="487049"/>
    <lineage>
        <taxon>Bacteria</taxon>
        <taxon>Pseudomonadati</taxon>
        <taxon>Pseudomonadota</taxon>
        <taxon>Betaproteobacteria</taxon>
        <taxon>Burkholderiales</taxon>
        <taxon>Burkholderiaceae</taxon>
        <taxon>Paraburkholderia</taxon>
    </lineage>
</organism>
<protein>
    <submittedName>
        <fullName evidence="1">Uncharacterized protein</fullName>
    </submittedName>
</protein>
<gene>
    <name evidence="1" type="ORF">PQR01_37615</name>
</gene>